<proteinExistence type="predicted"/>
<keyword evidence="1" id="KW-0175">Coiled coil</keyword>
<evidence type="ECO:0000256" key="1">
    <source>
        <dbReference type="SAM" id="Coils"/>
    </source>
</evidence>
<protein>
    <submittedName>
        <fullName evidence="2">DNA pilot protein</fullName>
    </submittedName>
</protein>
<dbReference type="EMBL" id="OM869634">
    <property type="protein sequence ID" value="UPW41595.1"/>
    <property type="molecule type" value="Genomic_DNA"/>
</dbReference>
<feature type="coiled-coil region" evidence="1">
    <location>
        <begin position="107"/>
        <end position="153"/>
    </location>
</feature>
<reference evidence="2" key="1">
    <citation type="submission" date="2022-02" db="EMBL/GenBank/DDBJ databases">
        <title>Towards deciphering the DNA virus diversity associated with rodent species in the families Cricetidae and Heteromyidae.</title>
        <authorList>
            <person name="Lund M."/>
            <person name="Larsen B.B."/>
            <person name="Gryseels S."/>
            <person name="Kraberger S."/>
            <person name="Rowsey D.M."/>
            <person name="Steger L."/>
            <person name="Yule K.M."/>
            <person name="Upham N.S."/>
            <person name="Worobey M."/>
            <person name="Van Doorslaer K."/>
            <person name="Varsani A."/>
        </authorList>
    </citation>
    <scope>NUCLEOTIDE SEQUENCE</scope>
    <source>
        <strain evidence="2">NeonRodF8_46</strain>
    </source>
</reference>
<sequence length="232" mass="25147">MSFSLSGVKNAFSGFGSSALSGISNLASSLLPAVGAGLDYYSQYQLMKQQQAWSEKMSNTAHQREVKDLIAAGINPLYTATGGQGASTPSTSGFATNFGSAANATVSQRLQKAIQHAQIENLEYESKNKMYGLQNTRLQTELLQKQVDNYEKELNARVQLMFDQGQAALQSGSASSATASYTQLQESIASYQEFVNNLDKEFLENNPWIRNLGSFLRGVGISPSISIGKNFK</sequence>
<name>A0A976R885_9VIRU</name>
<organism evidence="2">
    <name type="scientific">Peromfec virus RodF8_46</name>
    <dbReference type="NCBI Taxonomy" id="2929377"/>
    <lineage>
        <taxon>Viruses</taxon>
        <taxon>Monodnaviria</taxon>
        <taxon>Sangervirae</taxon>
        <taxon>Phixviricota</taxon>
        <taxon>Malgrandaviricetes</taxon>
        <taxon>Petitvirales</taxon>
        <taxon>Microviridae</taxon>
    </lineage>
</organism>
<evidence type="ECO:0000313" key="2">
    <source>
        <dbReference type="EMBL" id="UPW41595.1"/>
    </source>
</evidence>
<accession>A0A976R885</accession>